<dbReference type="Proteomes" id="UP000178450">
    <property type="component" value="Unassembled WGS sequence"/>
</dbReference>
<name>A0A1F7KGQ2_9BACT</name>
<organism evidence="2 3">
    <name type="scientific">Candidatus Roizmanbacteria bacterium RIFOXYA1_FULL_41_12</name>
    <dbReference type="NCBI Taxonomy" id="1802082"/>
    <lineage>
        <taxon>Bacteria</taxon>
        <taxon>Candidatus Roizmaniibacteriota</taxon>
    </lineage>
</organism>
<keyword evidence="1" id="KW-0472">Membrane</keyword>
<dbReference type="Pfam" id="PF18895">
    <property type="entry name" value="T4SS_pilin"/>
    <property type="match status" value="1"/>
</dbReference>
<dbReference type="AlphaFoldDB" id="A0A1F7KGQ2"/>
<evidence type="ECO:0000313" key="3">
    <source>
        <dbReference type="Proteomes" id="UP000178450"/>
    </source>
</evidence>
<feature type="transmembrane region" description="Helical" evidence="1">
    <location>
        <begin position="75"/>
        <end position="93"/>
    </location>
</feature>
<reference evidence="2 3" key="1">
    <citation type="journal article" date="2016" name="Nat. Commun.">
        <title>Thousands of microbial genomes shed light on interconnected biogeochemical processes in an aquifer system.</title>
        <authorList>
            <person name="Anantharaman K."/>
            <person name="Brown C.T."/>
            <person name="Hug L.A."/>
            <person name="Sharon I."/>
            <person name="Castelle C.J."/>
            <person name="Probst A.J."/>
            <person name="Thomas B.C."/>
            <person name="Singh A."/>
            <person name="Wilkins M.J."/>
            <person name="Karaoz U."/>
            <person name="Brodie E.L."/>
            <person name="Williams K.H."/>
            <person name="Hubbard S.S."/>
            <person name="Banfield J.F."/>
        </authorList>
    </citation>
    <scope>NUCLEOTIDE SEQUENCE [LARGE SCALE GENOMIC DNA]</scope>
</reference>
<evidence type="ECO:0000313" key="2">
    <source>
        <dbReference type="EMBL" id="OGK67045.1"/>
    </source>
</evidence>
<dbReference type="EMBL" id="MGBG01000002">
    <property type="protein sequence ID" value="OGK67045.1"/>
    <property type="molecule type" value="Genomic_DNA"/>
</dbReference>
<sequence>MNKLLAQVNETIVKPDFLPAWSKLTLGNVLGWALRLVFVGAGLFVLYHLIFGALEWIQSGGDKEKVEKARKRITTAVTGLVILFVILMVVVLLEQIFGFGLGFTAPIKITRFAETN</sequence>
<evidence type="ECO:0000256" key="1">
    <source>
        <dbReference type="SAM" id="Phobius"/>
    </source>
</evidence>
<accession>A0A1F7KGQ2</accession>
<proteinExistence type="predicted"/>
<gene>
    <name evidence="2" type="ORF">A2209_03255</name>
</gene>
<feature type="transmembrane region" description="Helical" evidence="1">
    <location>
        <begin position="32"/>
        <end position="54"/>
    </location>
</feature>
<protein>
    <submittedName>
        <fullName evidence="2">Uncharacterized protein</fullName>
    </submittedName>
</protein>
<comment type="caution">
    <text evidence="2">The sequence shown here is derived from an EMBL/GenBank/DDBJ whole genome shotgun (WGS) entry which is preliminary data.</text>
</comment>
<dbReference type="InterPro" id="IPR043993">
    <property type="entry name" value="T4SS_pilin"/>
</dbReference>
<keyword evidence="1" id="KW-0812">Transmembrane</keyword>
<keyword evidence="1" id="KW-1133">Transmembrane helix</keyword>